<dbReference type="PANTHER" id="PTHR42080:SF1">
    <property type="entry name" value="SRR1-LIKE DOMAIN-CONTAINING PROTEIN"/>
    <property type="match status" value="1"/>
</dbReference>
<feature type="domain" description="SRR1-like" evidence="1">
    <location>
        <begin position="92"/>
        <end position="224"/>
    </location>
</feature>
<dbReference type="Proteomes" id="UP000799757">
    <property type="component" value="Unassembled WGS sequence"/>
</dbReference>
<dbReference type="InterPro" id="IPR012942">
    <property type="entry name" value="SRR1-like"/>
</dbReference>
<dbReference type="AlphaFoldDB" id="A0A6A6XF84"/>
<evidence type="ECO:0000313" key="3">
    <source>
        <dbReference type="Proteomes" id="UP000799757"/>
    </source>
</evidence>
<protein>
    <recommendedName>
        <fullName evidence="1">SRR1-like domain-containing protein</fullName>
    </recommendedName>
</protein>
<dbReference type="PANTHER" id="PTHR42080">
    <property type="entry name" value="SRR1 DOMAIN-CONTAINING PROTEIN"/>
    <property type="match status" value="1"/>
</dbReference>
<proteinExistence type="predicted"/>
<evidence type="ECO:0000313" key="2">
    <source>
        <dbReference type="EMBL" id="KAF2795169.1"/>
    </source>
</evidence>
<sequence length="271" mass="30737">MSEQATPDHLKTKSRRVKRKKVQASDGWTIVTHVDHKGGAAGKGDESALHNSRPTRTVDGLNVTRLMDDFKRFTARWKEMSCAKRLDEMLGKRKWHMNSAACIGIGSFSLDWEHRHRSIWQLVLFLDIVDIVSTNGPALQLYAQEPIFTPLDVAFLSALNISVLASDIEARIANSSFVFAPFVEWDLLLSVFLKDKNPELYIGNDILDDYTPYANTEAKVKVLEECNGLGKRFLQNRRGVRVPEFGEHAHALNGLLVYLKNTQEEEEGRRD</sequence>
<organism evidence="2 3">
    <name type="scientific">Melanomma pulvis-pyrius CBS 109.77</name>
    <dbReference type="NCBI Taxonomy" id="1314802"/>
    <lineage>
        <taxon>Eukaryota</taxon>
        <taxon>Fungi</taxon>
        <taxon>Dikarya</taxon>
        <taxon>Ascomycota</taxon>
        <taxon>Pezizomycotina</taxon>
        <taxon>Dothideomycetes</taxon>
        <taxon>Pleosporomycetidae</taxon>
        <taxon>Pleosporales</taxon>
        <taxon>Melanommataceae</taxon>
        <taxon>Melanomma</taxon>
    </lineage>
</organism>
<gene>
    <name evidence="2" type="ORF">K505DRAFT_324258</name>
</gene>
<reference evidence="2" key="1">
    <citation type="journal article" date="2020" name="Stud. Mycol.">
        <title>101 Dothideomycetes genomes: a test case for predicting lifestyles and emergence of pathogens.</title>
        <authorList>
            <person name="Haridas S."/>
            <person name="Albert R."/>
            <person name="Binder M."/>
            <person name="Bloem J."/>
            <person name="Labutti K."/>
            <person name="Salamov A."/>
            <person name="Andreopoulos B."/>
            <person name="Baker S."/>
            <person name="Barry K."/>
            <person name="Bills G."/>
            <person name="Bluhm B."/>
            <person name="Cannon C."/>
            <person name="Castanera R."/>
            <person name="Culley D."/>
            <person name="Daum C."/>
            <person name="Ezra D."/>
            <person name="Gonzalez J."/>
            <person name="Henrissat B."/>
            <person name="Kuo A."/>
            <person name="Liang C."/>
            <person name="Lipzen A."/>
            <person name="Lutzoni F."/>
            <person name="Magnuson J."/>
            <person name="Mondo S."/>
            <person name="Nolan M."/>
            <person name="Ohm R."/>
            <person name="Pangilinan J."/>
            <person name="Park H.-J."/>
            <person name="Ramirez L."/>
            <person name="Alfaro M."/>
            <person name="Sun H."/>
            <person name="Tritt A."/>
            <person name="Yoshinaga Y."/>
            <person name="Zwiers L.-H."/>
            <person name="Turgeon B."/>
            <person name="Goodwin S."/>
            <person name="Spatafora J."/>
            <person name="Crous P."/>
            <person name="Grigoriev I."/>
        </authorList>
    </citation>
    <scope>NUCLEOTIDE SEQUENCE</scope>
    <source>
        <strain evidence="2">CBS 109.77</strain>
    </source>
</reference>
<dbReference type="OrthoDB" id="5318346at2759"/>
<accession>A0A6A6XF84</accession>
<dbReference type="EMBL" id="MU001867">
    <property type="protein sequence ID" value="KAF2795169.1"/>
    <property type="molecule type" value="Genomic_DNA"/>
</dbReference>
<evidence type="ECO:0000259" key="1">
    <source>
        <dbReference type="Pfam" id="PF07985"/>
    </source>
</evidence>
<dbReference type="Pfam" id="PF07985">
    <property type="entry name" value="SRR1"/>
    <property type="match status" value="1"/>
</dbReference>
<name>A0A6A6XF84_9PLEO</name>
<keyword evidence="3" id="KW-1185">Reference proteome</keyword>